<name>A0A286U9S4_9AGAM</name>
<dbReference type="AlphaFoldDB" id="A0A286U9S4"/>
<dbReference type="STRING" id="2282107.A0A286U9S4"/>
<evidence type="ECO:0000256" key="1">
    <source>
        <dbReference type="SAM" id="MobiDB-lite"/>
    </source>
</evidence>
<protein>
    <submittedName>
        <fullName evidence="2">Uncharacterized protein</fullName>
    </submittedName>
</protein>
<organism evidence="2 3">
    <name type="scientific">Pyrrhoderma noxium</name>
    <dbReference type="NCBI Taxonomy" id="2282107"/>
    <lineage>
        <taxon>Eukaryota</taxon>
        <taxon>Fungi</taxon>
        <taxon>Dikarya</taxon>
        <taxon>Basidiomycota</taxon>
        <taxon>Agaricomycotina</taxon>
        <taxon>Agaricomycetes</taxon>
        <taxon>Hymenochaetales</taxon>
        <taxon>Hymenochaetaceae</taxon>
        <taxon>Pyrrhoderma</taxon>
    </lineage>
</organism>
<evidence type="ECO:0000313" key="2">
    <source>
        <dbReference type="EMBL" id="PAV16296.1"/>
    </source>
</evidence>
<dbReference type="InParanoid" id="A0A286U9S4"/>
<dbReference type="Proteomes" id="UP000217199">
    <property type="component" value="Unassembled WGS sequence"/>
</dbReference>
<gene>
    <name evidence="2" type="ORF">PNOK_0791600</name>
</gene>
<evidence type="ECO:0000313" key="3">
    <source>
        <dbReference type="Proteomes" id="UP000217199"/>
    </source>
</evidence>
<dbReference type="OrthoDB" id="3040699at2759"/>
<proteinExistence type="predicted"/>
<keyword evidence="3" id="KW-1185">Reference proteome</keyword>
<comment type="caution">
    <text evidence="2">The sequence shown here is derived from an EMBL/GenBank/DDBJ whole genome shotgun (WGS) entry which is preliminary data.</text>
</comment>
<sequence>MMSSPPVPPALTNRELKSGNEKIFDLLGDRLKSDSERTFVKSAEKLARFISRNEAYYPEARPKITELLKMARATLTRLNNSISPFQYSNGYLNELESRVNAYVRLVSVTPPYIDNFKDDKILYSEMKDIIASISATADSGEGGSSQGGVLNSVMSMKMEGNEPPISSISSVPSPVPVESPSSMRISLSPGISTIPPSAADKPIPRNRKKLKLAKPAKVDPSLLQQDLERFSSRHSISPLVKGVSTPLINKDKEIRSPMSIKSPDNINFITAAMEKISTSALDGQETPRVQASTPNTGHSNMIIDSNTKNSVNTLNGGSDVMIADQANQNHRSGTSKNHTEPWGSPSLLTKNCSLTSVSYLSLEIGKAPGAKMGLHSDLTSEQHQLITVWKGKNRLNQDQSNSLCISLACYKLSDVIQASFKHDDDANFVFGTEQLLYLNSTWPTDGGIIATFGNHRISLAPPRFVSAESLVDISQYIEGEAVRICLEQFSDMSQFVFALVLHRQVCQAKS</sequence>
<accession>A0A286U9S4</accession>
<dbReference type="EMBL" id="NBII01000008">
    <property type="protein sequence ID" value="PAV16296.1"/>
    <property type="molecule type" value="Genomic_DNA"/>
</dbReference>
<reference evidence="2 3" key="1">
    <citation type="journal article" date="2017" name="Mol. Ecol.">
        <title>Comparative and population genomic landscape of Phellinus noxius: A hypervariable fungus causing root rot in trees.</title>
        <authorList>
            <person name="Chung C.L."/>
            <person name="Lee T.J."/>
            <person name="Akiba M."/>
            <person name="Lee H.H."/>
            <person name="Kuo T.H."/>
            <person name="Liu D."/>
            <person name="Ke H.M."/>
            <person name="Yokoi T."/>
            <person name="Roa M.B."/>
            <person name="Lu M.J."/>
            <person name="Chang Y.Y."/>
            <person name="Ann P.J."/>
            <person name="Tsai J.N."/>
            <person name="Chen C.Y."/>
            <person name="Tzean S.S."/>
            <person name="Ota Y."/>
            <person name="Hattori T."/>
            <person name="Sahashi N."/>
            <person name="Liou R.F."/>
            <person name="Kikuchi T."/>
            <person name="Tsai I.J."/>
        </authorList>
    </citation>
    <scope>NUCLEOTIDE SEQUENCE [LARGE SCALE GENOMIC DNA]</scope>
    <source>
        <strain evidence="2 3">FFPRI411160</strain>
    </source>
</reference>
<feature type="region of interest" description="Disordered" evidence="1">
    <location>
        <begin position="282"/>
        <end position="306"/>
    </location>
</feature>